<dbReference type="AlphaFoldDB" id="A0A917MWQ6"/>
<dbReference type="PANTHER" id="PTHR30349">
    <property type="entry name" value="PHAGE INTEGRASE-RELATED"/>
    <property type="match status" value="1"/>
</dbReference>
<dbReference type="SUPFAM" id="SSF56349">
    <property type="entry name" value="DNA breaking-rejoining enzymes"/>
    <property type="match status" value="1"/>
</dbReference>
<keyword evidence="2" id="KW-0238">DNA-binding</keyword>
<keyword evidence="6" id="KW-1185">Reference proteome</keyword>
<dbReference type="GO" id="GO:0003677">
    <property type="term" value="F:DNA binding"/>
    <property type="evidence" value="ECO:0007669"/>
    <property type="project" value="UniProtKB-KW"/>
</dbReference>
<dbReference type="InterPro" id="IPR013762">
    <property type="entry name" value="Integrase-like_cat_sf"/>
</dbReference>
<dbReference type="InterPro" id="IPR050090">
    <property type="entry name" value="Tyrosine_recombinase_XerCD"/>
</dbReference>
<keyword evidence="3" id="KW-0233">DNA recombination</keyword>
<organism evidence="5 6">
    <name type="scientific">Filimonas zeae</name>
    <dbReference type="NCBI Taxonomy" id="1737353"/>
    <lineage>
        <taxon>Bacteria</taxon>
        <taxon>Pseudomonadati</taxon>
        <taxon>Bacteroidota</taxon>
        <taxon>Chitinophagia</taxon>
        <taxon>Chitinophagales</taxon>
        <taxon>Chitinophagaceae</taxon>
        <taxon>Filimonas</taxon>
    </lineage>
</organism>
<dbReference type="InterPro" id="IPR025269">
    <property type="entry name" value="SAM-like_dom"/>
</dbReference>
<dbReference type="GO" id="GO:0015074">
    <property type="term" value="P:DNA integration"/>
    <property type="evidence" value="ECO:0007669"/>
    <property type="project" value="InterPro"/>
</dbReference>
<dbReference type="PANTHER" id="PTHR30349:SF64">
    <property type="entry name" value="PROPHAGE INTEGRASE INTD-RELATED"/>
    <property type="match status" value="1"/>
</dbReference>
<dbReference type="PROSITE" id="PS51898">
    <property type="entry name" value="TYR_RECOMBINASE"/>
    <property type="match status" value="1"/>
</dbReference>
<dbReference type="Proteomes" id="UP000627292">
    <property type="component" value="Unassembled WGS sequence"/>
</dbReference>
<feature type="domain" description="Tyr recombinase" evidence="4">
    <location>
        <begin position="250"/>
        <end position="427"/>
    </location>
</feature>
<comment type="caution">
    <text evidence="5">The sequence shown here is derived from an EMBL/GenBank/DDBJ whole genome shotgun (WGS) entry which is preliminary data.</text>
</comment>
<evidence type="ECO:0000256" key="2">
    <source>
        <dbReference type="ARBA" id="ARBA00023125"/>
    </source>
</evidence>
<dbReference type="CDD" id="cd01185">
    <property type="entry name" value="INTN1_C_like"/>
    <property type="match status" value="1"/>
</dbReference>
<reference evidence="5" key="1">
    <citation type="journal article" date="2014" name="Int. J. Syst. Evol. Microbiol.">
        <title>Complete genome sequence of Corynebacterium casei LMG S-19264T (=DSM 44701T), isolated from a smear-ripened cheese.</title>
        <authorList>
            <consortium name="US DOE Joint Genome Institute (JGI-PGF)"/>
            <person name="Walter F."/>
            <person name="Albersmeier A."/>
            <person name="Kalinowski J."/>
            <person name="Ruckert C."/>
        </authorList>
    </citation>
    <scope>NUCLEOTIDE SEQUENCE</scope>
    <source>
        <strain evidence="5">CGMCC 1.15290</strain>
    </source>
</reference>
<dbReference type="Pfam" id="PF13102">
    <property type="entry name" value="Phage_int_SAM_5"/>
    <property type="match status" value="1"/>
</dbReference>
<proteinExistence type="inferred from homology"/>
<accession>A0A917MWQ6</accession>
<dbReference type="Gene3D" id="1.10.443.10">
    <property type="entry name" value="Intergrase catalytic core"/>
    <property type="match status" value="1"/>
</dbReference>
<dbReference type="InterPro" id="IPR035386">
    <property type="entry name" value="Arm-DNA-bind_5"/>
</dbReference>
<dbReference type="Pfam" id="PF17293">
    <property type="entry name" value="Arm-DNA-bind_5"/>
    <property type="match status" value="1"/>
</dbReference>
<comment type="similarity">
    <text evidence="1">Belongs to the 'phage' integrase family.</text>
</comment>
<evidence type="ECO:0000313" key="6">
    <source>
        <dbReference type="Proteomes" id="UP000627292"/>
    </source>
</evidence>
<name>A0A917MWQ6_9BACT</name>
<dbReference type="InterPro" id="IPR010998">
    <property type="entry name" value="Integrase_recombinase_N"/>
</dbReference>
<sequence>MKEFETISNHFKWCGMRTDKSFSIDFIIRKDKQDKTEGYLFARVTVNGQNTEISLKEKIKVWDWDSRSETVKGKNKYAKSINDWIDEVRYKIKESRKALETNRHPITASTIKEHYEGRHTSQKAPTSGHTIKELIRFHNKIEGEAQHNEEAAKLKPGTMKNYGATEKYLTNFMLHKYKKEDVDLLDFDYQAVLELEYYIRNFPIKQSDPCLGNGVYKHMERVMKLFGMARSMRWLTDNPFELYELKKKRTVKERLTIQQFVAIENGVFNDDKLNYVRDLFIYDCYVGVSYVDLLNLEEGHFVEMEDTLFCTIYRQKSIERAGIPVPPAAIAIMNKYANTPAAVAGGKIFPYISNQDFNRNLKIIAGILNIPINLCTRKARDFFAKELNLKNGVPMETVSKMLGHSKISTTKENYADVDEEKIIDDTAHVQERFNLKKKKILQAV</sequence>
<dbReference type="GO" id="GO:0006310">
    <property type="term" value="P:DNA recombination"/>
    <property type="evidence" value="ECO:0007669"/>
    <property type="project" value="UniProtKB-KW"/>
</dbReference>
<dbReference type="Gene3D" id="1.10.150.130">
    <property type="match status" value="1"/>
</dbReference>
<dbReference type="EMBL" id="BMIB01000003">
    <property type="protein sequence ID" value="GGH70127.1"/>
    <property type="molecule type" value="Genomic_DNA"/>
</dbReference>
<reference evidence="5" key="2">
    <citation type="submission" date="2020-09" db="EMBL/GenBank/DDBJ databases">
        <authorList>
            <person name="Sun Q."/>
            <person name="Zhou Y."/>
        </authorList>
    </citation>
    <scope>NUCLEOTIDE SEQUENCE</scope>
    <source>
        <strain evidence="5">CGMCC 1.15290</strain>
    </source>
</reference>
<dbReference type="InterPro" id="IPR011010">
    <property type="entry name" value="DNA_brk_join_enz"/>
</dbReference>
<protein>
    <submittedName>
        <fullName evidence="5">Transposase</fullName>
    </submittedName>
</protein>
<gene>
    <name evidence="5" type="ORF">GCM10011379_28090</name>
</gene>
<evidence type="ECO:0000259" key="4">
    <source>
        <dbReference type="PROSITE" id="PS51898"/>
    </source>
</evidence>
<evidence type="ECO:0000256" key="3">
    <source>
        <dbReference type="ARBA" id="ARBA00023172"/>
    </source>
</evidence>
<dbReference type="InterPro" id="IPR002104">
    <property type="entry name" value="Integrase_catalytic"/>
</dbReference>
<evidence type="ECO:0000256" key="1">
    <source>
        <dbReference type="ARBA" id="ARBA00008857"/>
    </source>
</evidence>
<evidence type="ECO:0000313" key="5">
    <source>
        <dbReference type="EMBL" id="GGH70127.1"/>
    </source>
</evidence>